<feature type="compositionally biased region" description="Polar residues" evidence="1">
    <location>
        <begin position="75"/>
        <end position="88"/>
    </location>
</feature>
<dbReference type="PANTHER" id="PTHR35558:SF1">
    <property type="entry name" value="ENDONUCLEASE_EXONUCLEASE_PHOSPHATASE DOMAIN-CONTAINING PROTEIN"/>
    <property type="match status" value="1"/>
</dbReference>
<keyword evidence="3" id="KW-1185">Reference proteome</keyword>
<dbReference type="Proteomes" id="UP001159427">
    <property type="component" value="Unassembled WGS sequence"/>
</dbReference>
<dbReference type="PANTHER" id="PTHR35558">
    <property type="entry name" value="SGNH_HYDRO DOMAIN-CONTAINING PROTEIN"/>
    <property type="match status" value="1"/>
</dbReference>
<feature type="compositionally biased region" description="Polar residues" evidence="1">
    <location>
        <begin position="395"/>
        <end position="405"/>
    </location>
</feature>
<proteinExistence type="predicted"/>
<feature type="region of interest" description="Disordered" evidence="1">
    <location>
        <begin position="75"/>
        <end position="111"/>
    </location>
</feature>
<dbReference type="EMBL" id="CALNXI010001910">
    <property type="protein sequence ID" value="CAH3179508.1"/>
    <property type="molecule type" value="Genomic_DNA"/>
</dbReference>
<organism evidence="2 3">
    <name type="scientific">Porites evermanni</name>
    <dbReference type="NCBI Taxonomy" id="104178"/>
    <lineage>
        <taxon>Eukaryota</taxon>
        <taxon>Metazoa</taxon>
        <taxon>Cnidaria</taxon>
        <taxon>Anthozoa</taxon>
        <taxon>Hexacorallia</taxon>
        <taxon>Scleractinia</taxon>
        <taxon>Fungiina</taxon>
        <taxon>Poritidae</taxon>
        <taxon>Porites</taxon>
    </lineage>
</organism>
<feature type="compositionally biased region" description="Low complexity" evidence="1">
    <location>
        <begin position="19"/>
        <end position="36"/>
    </location>
</feature>
<feature type="compositionally biased region" description="Low complexity" evidence="1">
    <location>
        <begin position="95"/>
        <end position="111"/>
    </location>
</feature>
<gene>
    <name evidence="2" type="ORF">PEVE_00012426</name>
</gene>
<comment type="caution">
    <text evidence="2">The sequence shown here is derived from an EMBL/GenBank/DDBJ whole genome shotgun (WGS) entry which is preliminary data.</text>
</comment>
<feature type="region of interest" description="Disordered" evidence="1">
    <location>
        <begin position="391"/>
        <end position="420"/>
    </location>
</feature>
<feature type="compositionally biased region" description="Polar residues" evidence="1">
    <location>
        <begin position="1"/>
        <end position="11"/>
    </location>
</feature>
<evidence type="ECO:0000256" key="1">
    <source>
        <dbReference type="SAM" id="MobiDB-lite"/>
    </source>
</evidence>
<evidence type="ECO:0000313" key="3">
    <source>
        <dbReference type="Proteomes" id="UP001159427"/>
    </source>
</evidence>
<feature type="compositionally biased region" description="Polar residues" evidence="1">
    <location>
        <begin position="37"/>
        <end position="54"/>
    </location>
</feature>
<reference evidence="2 3" key="1">
    <citation type="submission" date="2022-05" db="EMBL/GenBank/DDBJ databases">
        <authorList>
            <consortium name="Genoscope - CEA"/>
            <person name="William W."/>
        </authorList>
    </citation>
    <scope>NUCLEOTIDE SEQUENCE [LARGE SCALE GENOMIC DNA]</scope>
</reference>
<accession>A0ABN8RN37</accession>
<feature type="region of interest" description="Disordered" evidence="1">
    <location>
        <begin position="1"/>
        <end position="55"/>
    </location>
</feature>
<sequence>ISSRPTRNSQAAAFDAMISPAESNPSSSAANSSLPSTGSADPSATSQSPMSDQPSPAFLAAVVSAVKQALAAEQTSNLPSTPATSFASSVPMAASPGGVPGSSSSSSSTGQLDAQASSLAASGVGFSSVSPAVSAASVQGRPDFVVPAFVTTFASPISAVTLSTNSAAVTASPSIGGISSLAQTPVLQQPFVVGPGFSPVPAKLVSQIVAGKFVELHELLSSNLVLNEPEPQLLFDGRLVLTSTPKKPKRRVDDITSWLEAFSIYCLILSSHFPHRWKDLMQYQLLILRTHSQFAGRVWLAYDRAFREHAAALNLTDWSTINVQLFNFHAAGASVCSRGELSEEFSEPRGAPSSLIICKSWNRGRCVAPSSWCRFAHKCSSCFGPHRVGACPGEASSQSRPSSKQPVDASPLRSSSKSRR</sequence>
<evidence type="ECO:0000313" key="2">
    <source>
        <dbReference type="EMBL" id="CAH3179508.1"/>
    </source>
</evidence>
<evidence type="ECO:0008006" key="4">
    <source>
        <dbReference type="Google" id="ProtNLM"/>
    </source>
</evidence>
<name>A0ABN8RN37_9CNID</name>
<feature type="non-terminal residue" evidence="2">
    <location>
        <position position="1"/>
    </location>
</feature>
<protein>
    <recommendedName>
        <fullName evidence="4">C3H1-type domain-containing protein</fullName>
    </recommendedName>
</protein>